<keyword evidence="12" id="KW-1185">Reference proteome</keyword>
<dbReference type="SUPFAM" id="SSF52058">
    <property type="entry name" value="L domain-like"/>
    <property type="match status" value="1"/>
</dbReference>
<dbReference type="InterPro" id="IPR058546">
    <property type="entry name" value="RPS4B/Roq1-like_LRR"/>
</dbReference>
<evidence type="ECO:0000256" key="4">
    <source>
        <dbReference type="ARBA" id="ARBA00022821"/>
    </source>
</evidence>
<feature type="domain" description="NB-ARC" evidence="7">
    <location>
        <begin position="4"/>
        <end position="99"/>
    </location>
</feature>
<evidence type="ECO:0000256" key="3">
    <source>
        <dbReference type="ARBA" id="ARBA00022737"/>
    </source>
</evidence>
<evidence type="ECO:0000313" key="12">
    <source>
        <dbReference type="Proteomes" id="UP001229421"/>
    </source>
</evidence>
<dbReference type="SUPFAM" id="SSF46785">
    <property type="entry name" value="Winged helix' DNA-binding domain"/>
    <property type="match status" value="1"/>
</dbReference>
<accession>A0AAD8JRK1</accession>
<feature type="domain" description="Disease resistance protein RPS4B/Roq1-like leucine-rich repeats" evidence="10">
    <location>
        <begin position="339"/>
        <end position="537"/>
    </location>
</feature>
<reference evidence="11" key="1">
    <citation type="journal article" date="2023" name="bioRxiv">
        <title>Improved chromosome-level genome assembly for marigold (Tagetes erecta).</title>
        <authorList>
            <person name="Jiang F."/>
            <person name="Yuan L."/>
            <person name="Wang S."/>
            <person name="Wang H."/>
            <person name="Xu D."/>
            <person name="Wang A."/>
            <person name="Fan W."/>
        </authorList>
    </citation>
    <scope>NUCLEOTIDE SEQUENCE</scope>
    <source>
        <strain evidence="11">WSJ</strain>
        <tissue evidence="11">Leaf</tissue>
    </source>
</reference>
<proteinExistence type="predicted"/>
<keyword evidence="4" id="KW-0611">Plant defense</keyword>
<dbReference type="Pfam" id="PF23282">
    <property type="entry name" value="WHD_ROQ1"/>
    <property type="match status" value="1"/>
</dbReference>
<dbReference type="Gene3D" id="3.80.10.10">
    <property type="entry name" value="Ribonuclease Inhibitor"/>
    <property type="match status" value="3"/>
</dbReference>
<sequence>MEATEEVRIIGICGMGGIGKTTIVQALFRRVSYKFEGSSFVNDVKENSSSDNDICTLQEQILQDVLVVPQMFKIRHPVDGAGIIRSLFPRKSVLLVLDDGKDLEHVTSLIDSFGLEATIGIRILIEKSFITVSNKKLRMHDLIQEMGRKIVRDSFPNSRIWLDKDMHEFIRKKKKLNEIEAIVEQDNIDDANIGLNADVFESMTNLRLLHVYNTFTVSEPTALPNDLRWLYWNEYPFSSMPLDNMPMLVGLEMKFSNIIHLWKGIKIMQNLKIINLHRAFALIEFPNVSAAPNIERLILTECHNLVNVHESLGFLEKLVYMDMRGCTKLKYLPPMVKMQSLETLILDNCYELETLPPSLSSISNLKFLSLDTCLSLNNIPNSIHKLKNLITLCLQDCPKLKKLPEEFGSVEKIEELQIGLPRQFRKIDPLELWRSKSISFHALRNLGSLKKLDLSLRQIGEEDFPENLHGFSALEELNLSGNSKLVHLPTSISHLSSLKHLELNMCGRLKDLHALPSGLEVLKAYGCDSLEKIKDLQENHVCLYKIWLYGCKLLLNNENERQLDKMLEQSFLMNWAAANACVSIATPGSKIPNWFEEQQDGNIIIFKLPRYWQTLILGFVICGVFRHQAHQDFPYTIFRFESYGKNNYNSGLQSTVVEAIEDGNDNVCIGYLPFSVFKQLHDGFELEDWSHIIEGKLVVTIGSIPDEKPIRCAAKVVYKEDVKSIQHSKQYYWNWDLMKGSQTTYLCIDKPMLSVFKKGFIGT</sequence>
<dbReference type="PRINTS" id="PR00364">
    <property type="entry name" value="DISEASERSIST"/>
</dbReference>
<dbReference type="InterPro" id="IPR045344">
    <property type="entry name" value="C-JID"/>
</dbReference>
<protein>
    <recommendedName>
        <fullName evidence="1">ADP-ribosyl cyclase/cyclic ADP-ribose hydrolase</fullName>
        <ecNumber evidence="1">3.2.2.6</ecNumber>
    </recommendedName>
</protein>
<name>A0AAD8JRK1_TARER</name>
<evidence type="ECO:0000256" key="5">
    <source>
        <dbReference type="ARBA" id="ARBA00023027"/>
    </source>
</evidence>
<dbReference type="EMBL" id="JAUHHV010000012">
    <property type="protein sequence ID" value="KAK1406555.1"/>
    <property type="molecule type" value="Genomic_DNA"/>
</dbReference>
<dbReference type="PANTHER" id="PTHR11017:SF479">
    <property type="entry name" value="DISEASE RESISTANCE PROTEIN (TIR-NBS-LRR CLASS) FAMILY"/>
    <property type="match status" value="1"/>
</dbReference>
<feature type="domain" description="C-JID" evidence="8">
    <location>
        <begin position="587"/>
        <end position="653"/>
    </location>
</feature>
<dbReference type="Gene3D" id="3.40.50.300">
    <property type="entry name" value="P-loop containing nucleotide triphosphate hydrolases"/>
    <property type="match status" value="1"/>
</dbReference>
<dbReference type="AlphaFoldDB" id="A0AAD8JRK1"/>
<gene>
    <name evidence="11" type="ORF">QVD17_41980</name>
</gene>
<comment type="caution">
    <text evidence="11">The sequence shown here is derived from an EMBL/GenBank/DDBJ whole genome shotgun (WGS) entry which is preliminary data.</text>
</comment>
<dbReference type="Pfam" id="PF00931">
    <property type="entry name" value="NB-ARC"/>
    <property type="match status" value="1"/>
</dbReference>
<dbReference type="InterPro" id="IPR044974">
    <property type="entry name" value="Disease_R_plants"/>
</dbReference>
<dbReference type="InterPro" id="IPR058192">
    <property type="entry name" value="WHD_ROQ1-like"/>
</dbReference>
<dbReference type="Proteomes" id="UP001229421">
    <property type="component" value="Unassembled WGS sequence"/>
</dbReference>
<comment type="catalytic activity">
    <reaction evidence="6">
        <text>NAD(+) + H2O = ADP-D-ribose + nicotinamide + H(+)</text>
        <dbReference type="Rhea" id="RHEA:16301"/>
        <dbReference type="ChEBI" id="CHEBI:15377"/>
        <dbReference type="ChEBI" id="CHEBI:15378"/>
        <dbReference type="ChEBI" id="CHEBI:17154"/>
        <dbReference type="ChEBI" id="CHEBI:57540"/>
        <dbReference type="ChEBI" id="CHEBI:57967"/>
        <dbReference type="EC" id="3.2.2.6"/>
    </reaction>
    <physiologicalReaction direction="left-to-right" evidence="6">
        <dbReference type="Rhea" id="RHEA:16302"/>
    </physiologicalReaction>
</comment>
<evidence type="ECO:0000259" key="10">
    <source>
        <dbReference type="Pfam" id="PF23286"/>
    </source>
</evidence>
<dbReference type="GO" id="GO:0043531">
    <property type="term" value="F:ADP binding"/>
    <property type="evidence" value="ECO:0007669"/>
    <property type="project" value="InterPro"/>
</dbReference>
<dbReference type="Pfam" id="PF23286">
    <property type="entry name" value="LRR_13"/>
    <property type="match status" value="1"/>
</dbReference>
<feature type="domain" description="Disease resistance protein Roq1-like winged-helix" evidence="9">
    <location>
        <begin position="100"/>
        <end position="153"/>
    </location>
</feature>
<dbReference type="InterPro" id="IPR002182">
    <property type="entry name" value="NB-ARC"/>
</dbReference>
<keyword evidence="3" id="KW-0677">Repeat</keyword>
<evidence type="ECO:0000259" key="8">
    <source>
        <dbReference type="Pfam" id="PF20160"/>
    </source>
</evidence>
<dbReference type="SUPFAM" id="SSF52540">
    <property type="entry name" value="P-loop containing nucleoside triphosphate hydrolases"/>
    <property type="match status" value="1"/>
</dbReference>
<keyword evidence="2" id="KW-0433">Leucine-rich repeat</keyword>
<dbReference type="Pfam" id="PF20160">
    <property type="entry name" value="C-JID"/>
    <property type="match status" value="1"/>
</dbReference>
<evidence type="ECO:0000256" key="1">
    <source>
        <dbReference type="ARBA" id="ARBA00011982"/>
    </source>
</evidence>
<evidence type="ECO:0000259" key="7">
    <source>
        <dbReference type="Pfam" id="PF00931"/>
    </source>
</evidence>
<evidence type="ECO:0000313" key="11">
    <source>
        <dbReference type="EMBL" id="KAK1406555.1"/>
    </source>
</evidence>
<dbReference type="InterPro" id="IPR027417">
    <property type="entry name" value="P-loop_NTPase"/>
</dbReference>
<dbReference type="EC" id="3.2.2.6" evidence="1"/>
<evidence type="ECO:0000259" key="9">
    <source>
        <dbReference type="Pfam" id="PF23282"/>
    </source>
</evidence>
<evidence type="ECO:0000256" key="6">
    <source>
        <dbReference type="ARBA" id="ARBA00047304"/>
    </source>
</evidence>
<dbReference type="GO" id="GO:0006952">
    <property type="term" value="P:defense response"/>
    <property type="evidence" value="ECO:0007669"/>
    <property type="project" value="InterPro"/>
</dbReference>
<keyword evidence="5" id="KW-0520">NAD</keyword>
<organism evidence="11 12">
    <name type="scientific">Tagetes erecta</name>
    <name type="common">African marigold</name>
    <dbReference type="NCBI Taxonomy" id="13708"/>
    <lineage>
        <taxon>Eukaryota</taxon>
        <taxon>Viridiplantae</taxon>
        <taxon>Streptophyta</taxon>
        <taxon>Embryophyta</taxon>
        <taxon>Tracheophyta</taxon>
        <taxon>Spermatophyta</taxon>
        <taxon>Magnoliopsida</taxon>
        <taxon>eudicotyledons</taxon>
        <taxon>Gunneridae</taxon>
        <taxon>Pentapetalae</taxon>
        <taxon>asterids</taxon>
        <taxon>campanulids</taxon>
        <taxon>Asterales</taxon>
        <taxon>Asteraceae</taxon>
        <taxon>Asteroideae</taxon>
        <taxon>Heliantheae alliance</taxon>
        <taxon>Tageteae</taxon>
        <taxon>Tagetes</taxon>
    </lineage>
</organism>
<evidence type="ECO:0000256" key="2">
    <source>
        <dbReference type="ARBA" id="ARBA00022614"/>
    </source>
</evidence>
<dbReference type="GO" id="GO:0061809">
    <property type="term" value="F:NAD+ nucleosidase activity, cyclic ADP-ribose generating"/>
    <property type="evidence" value="ECO:0007669"/>
    <property type="project" value="UniProtKB-EC"/>
</dbReference>
<dbReference type="PANTHER" id="PTHR11017">
    <property type="entry name" value="LEUCINE-RICH REPEAT-CONTAINING PROTEIN"/>
    <property type="match status" value="1"/>
</dbReference>
<dbReference type="InterPro" id="IPR036390">
    <property type="entry name" value="WH_DNA-bd_sf"/>
</dbReference>
<dbReference type="InterPro" id="IPR032675">
    <property type="entry name" value="LRR_dom_sf"/>
</dbReference>